<evidence type="ECO:0000256" key="1">
    <source>
        <dbReference type="SAM" id="MobiDB-lite"/>
    </source>
</evidence>
<organism evidence="2 3">
    <name type="scientific">Hypholoma sublateritium (strain FD-334 SS-4)</name>
    <dbReference type="NCBI Taxonomy" id="945553"/>
    <lineage>
        <taxon>Eukaryota</taxon>
        <taxon>Fungi</taxon>
        <taxon>Dikarya</taxon>
        <taxon>Basidiomycota</taxon>
        <taxon>Agaricomycotina</taxon>
        <taxon>Agaricomycetes</taxon>
        <taxon>Agaricomycetidae</taxon>
        <taxon>Agaricales</taxon>
        <taxon>Agaricineae</taxon>
        <taxon>Strophariaceae</taxon>
        <taxon>Hypholoma</taxon>
    </lineage>
</organism>
<keyword evidence="3" id="KW-1185">Reference proteome</keyword>
<feature type="region of interest" description="Disordered" evidence="1">
    <location>
        <begin position="273"/>
        <end position="297"/>
    </location>
</feature>
<evidence type="ECO:0000313" key="3">
    <source>
        <dbReference type="Proteomes" id="UP000054270"/>
    </source>
</evidence>
<protein>
    <submittedName>
        <fullName evidence="2">Uncharacterized protein</fullName>
    </submittedName>
</protein>
<sequence>MSYEARSLKEILIARWDVLPDHVKRTHWHKFNFEEKWLLTYQRVNFDSWRYITFVDWDIEFNAGLYAEDEDSVMALQSVFEDRQEHPEILEVLFYPSAKEGPSLPTHLEILYWNGHFRYADVPELNSILDSRMNKVEFYHPWGFWNQFDCHARINVKLIGPLLVLRFGDHPLYSGPSHKELTIGMRQLSYKLFHTRTKVLYRVLSDYVPCDTENVFSKWGWGLDTIPSESDYQQAEDDSLCIATASCRDVDDIISRELGGKWFIKDGYAVSSSDEESTRDEDSPDSESINEEPEPILVPTNRWLPITRKQYEAKQRRLRREAREYEEYNT</sequence>
<dbReference type="EMBL" id="KN817519">
    <property type="protein sequence ID" value="KJA29521.1"/>
    <property type="molecule type" value="Genomic_DNA"/>
</dbReference>
<name>A0A0D2PMK0_HYPSF</name>
<feature type="compositionally biased region" description="Acidic residues" evidence="1">
    <location>
        <begin position="273"/>
        <end position="294"/>
    </location>
</feature>
<gene>
    <name evidence="2" type="ORF">HYPSUDRAFT_196861</name>
</gene>
<proteinExistence type="predicted"/>
<reference evidence="3" key="1">
    <citation type="submission" date="2014-04" db="EMBL/GenBank/DDBJ databases">
        <title>Evolutionary Origins and Diversification of the Mycorrhizal Mutualists.</title>
        <authorList>
            <consortium name="DOE Joint Genome Institute"/>
            <consortium name="Mycorrhizal Genomics Consortium"/>
            <person name="Kohler A."/>
            <person name="Kuo A."/>
            <person name="Nagy L.G."/>
            <person name="Floudas D."/>
            <person name="Copeland A."/>
            <person name="Barry K.W."/>
            <person name="Cichocki N."/>
            <person name="Veneault-Fourrey C."/>
            <person name="LaButti K."/>
            <person name="Lindquist E.A."/>
            <person name="Lipzen A."/>
            <person name="Lundell T."/>
            <person name="Morin E."/>
            <person name="Murat C."/>
            <person name="Riley R."/>
            <person name="Ohm R."/>
            <person name="Sun H."/>
            <person name="Tunlid A."/>
            <person name="Henrissat B."/>
            <person name="Grigoriev I.V."/>
            <person name="Hibbett D.S."/>
            <person name="Martin F."/>
        </authorList>
    </citation>
    <scope>NUCLEOTIDE SEQUENCE [LARGE SCALE GENOMIC DNA]</scope>
    <source>
        <strain evidence="3">FD-334 SS-4</strain>
    </source>
</reference>
<dbReference type="Proteomes" id="UP000054270">
    <property type="component" value="Unassembled WGS sequence"/>
</dbReference>
<dbReference type="AlphaFoldDB" id="A0A0D2PMK0"/>
<evidence type="ECO:0000313" key="2">
    <source>
        <dbReference type="EMBL" id="KJA29521.1"/>
    </source>
</evidence>
<accession>A0A0D2PMK0</accession>